<dbReference type="WBParaSite" id="BXY_0867900.1">
    <property type="protein sequence ID" value="BXY_0867900.1"/>
    <property type="gene ID" value="BXY_0867900"/>
</dbReference>
<dbReference type="Proteomes" id="UP000095284">
    <property type="component" value="Unplaced"/>
</dbReference>
<dbReference type="EMBL" id="CAJFDI010000005">
    <property type="protein sequence ID" value="CAD5229866.1"/>
    <property type="molecule type" value="Genomic_DNA"/>
</dbReference>
<dbReference type="Proteomes" id="UP000659654">
    <property type="component" value="Unassembled WGS sequence"/>
</dbReference>
<proteinExistence type="predicted"/>
<dbReference type="EMBL" id="CAJFCV020000005">
    <property type="protein sequence ID" value="CAG9120632.1"/>
    <property type="molecule type" value="Genomic_DNA"/>
</dbReference>
<dbReference type="Proteomes" id="UP000582659">
    <property type="component" value="Unassembled WGS sequence"/>
</dbReference>
<sequence length="74" mass="8527">MKEEQGPIVGGILGFLECQSYDPFLGDFVQRVRYVWDRRNLNIRYNTSVTMEAGYPNVGGGLSMQDIRRDSDFF</sequence>
<evidence type="ECO:0000313" key="3">
    <source>
        <dbReference type="Proteomes" id="UP000659654"/>
    </source>
</evidence>
<reference evidence="4" key="1">
    <citation type="submission" date="2016-11" db="UniProtKB">
        <authorList>
            <consortium name="WormBaseParasite"/>
        </authorList>
    </citation>
    <scope>IDENTIFICATION</scope>
</reference>
<gene>
    <name evidence="1" type="ORF">BXYJ_LOCUS10701</name>
</gene>
<evidence type="ECO:0000313" key="1">
    <source>
        <dbReference type="EMBL" id="CAD5229866.1"/>
    </source>
</evidence>
<accession>A0A1I7S6P1</accession>
<evidence type="ECO:0000313" key="4">
    <source>
        <dbReference type="WBParaSite" id="BXY_0867900.1"/>
    </source>
</evidence>
<name>A0A1I7S6P1_BURXY</name>
<reference evidence="1" key="2">
    <citation type="submission" date="2020-09" db="EMBL/GenBank/DDBJ databases">
        <authorList>
            <person name="Kikuchi T."/>
        </authorList>
    </citation>
    <scope>NUCLEOTIDE SEQUENCE</scope>
    <source>
        <strain evidence="1">Ka4C1</strain>
    </source>
</reference>
<evidence type="ECO:0000313" key="2">
    <source>
        <dbReference type="Proteomes" id="UP000095284"/>
    </source>
</evidence>
<organism evidence="2 4">
    <name type="scientific">Bursaphelenchus xylophilus</name>
    <name type="common">Pinewood nematode worm</name>
    <name type="synonym">Aphelenchoides xylophilus</name>
    <dbReference type="NCBI Taxonomy" id="6326"/>
    <lineage>
        <taxon>Eukaryota</taxon>
        <taxon>Metazoa</taxon>
        <taxon>Ecdysozoa</taxon>
        <taxon>Nematoda</taxon>
        <taxon>Chromadorea</taxon>
        <taxon>Rhabditida</taxon>
        <taxon>Tylenchina</taxon>
        <taxon>Tylenchomorpha</taxon>
        <taxon>Aphelenchoidea</taxon>
        <taxon>Aphelenchoididae</taxon>
        <taxon>Bursaphelenchus</taxon>
    </lineage>
</organism>
<keyword evidence="3" id="KW-1185">Reference proteome</keyword>
<protein>
    <submittedName>
        <fullName evidence="1">(pine wood nematode) hypothetical protein</fullName>
    </submittedName>
</protein>
<dbReference type="AlphaFoldDB" id="A0A1I7S6P1"/>